<dbReference type="Pfam" id="PF07731">
    <property type="entry name" value="Cu-oxidase_2"/>
    <property type="match status" value="1"/>
</dbReference>
<dbReference type="Proteomes" id="UP000288805">
    <property type="component" value="Unassembled WGS sequence"/>
</dbReference>
<dbReference type="Pfam" id="PF00394">
    <property type="entry name" value="Cu-oxidase"/>
    <property type="match status" value="1"/>
</dbReference>
<organism evidence="5 6">
    <name type="scientific">Vitis vinifera</name>
    <name type="common">Grape</name>
    <dbReference type="NCBI Taxonomy" id="29760"/>
    <lineage>
        <taxon>Eukaryota</taxon>
        <taxon>Viridiplantae</taxon>
        <taxon>Streptophyta</taxon>
        <taxon>Embryophyta</taxon>
        <taxon>Tracheophyta</taxon>
        <taxon>Spermatophyta</taxon>
        <taxon>Magnoliopsida</taxon>
        <taxon>eudicotyledons</taxon>
        <taxon>Gunneridae</taxon>
        <taxon>Pentapetalae</taxon>
        <taxon>rosids</taxon>
        <taxon>Vitales</taxon>
        <taxon>Vitaceae</taxon>
        <taxon>Viteae</taxon>
        <taxon>Vitis</taxon>
    </lineage>
</organism>
<dbReference type="GO" id="GO:0005507">
    <property type="term" value="F:copper ion binding"/>
    <property type="evidence" value="ECO:0007669"/>
    <property type="project" value="InterPro"/>
</dbReference>
<name>A0A438JDQ5_VITVI</name>
<evidence type="ECO:0000313" key="6">
    <source>
        <dbReference type="Proteomes" id="UP000288805"/>
    </source>
</evidence>
<dbReference type="InterPro" id="IPR011706">
    <property type="entry name" value="Cu-oxidase_C"/>
</dbReference>
<feature type="domain" description="Plastocyanin-like" evidence="3">
    <location>
        <begin position="35"/>
        <end position="81"/>
    </location>
</feature>
<feature type="domain" description="Plastocyanin-like" evidence="4">
    <location>
        <begin position="165"/>
        <end position="242"/>
    </location>
</feature>
<dbReference type="InterPro" id="IPR001117">
    <property type="entry name" value="Cu-oxidase_2nd"/>
</dbReference>
<sequence>MRFEMKACKGADANASDSLLINGQPGDLLPCSKSVVGTDGSYTKPLTRDYITIFPGQTFDVLLEANQRPDHYYMAAKTFSDAPEVVIFLITQPPQLLYSTGDTTLHLHLPSCLIYLHSMTQLHRFRANGTRSAASINNISFHTPTIDILEAYYYNISVAERRNRSKGLEYNSTVEIVLQGTNLVAGVTHPMHLHGHSFYVVGWGFGNFDENRDPMHYNLVDPPHQNTISVPKNGWVAIRFEAPTLECGSCTAI</sequence>
<comment type="similarity">
    <text evidence="1">Belongs to the multicopper oxidase family.</text>
</comment>
<proteinExistence type="inferred from homology"/>
<evidence type="ECO:0000259" key="4">
    <source>
        <dbReference type="Pfam" id="PF07731"/>
    </source>
</evidence>
<evidence type="ECO:0000259" key="3">
    <source>
        <dbReference type="Pfam" id="PF00394"/>
    </source>
</evidence>
<evidence type="ECO:0000256" key="2">
    <source>
        <dbReference type="ARBA" id="ARBA00023180"/>
    </source>
</evidence>
<dbReference type="PANTHER" id="PTHR11709">
    <property type="entry name" value="MULTI-COPPER OXIDASE"/>
    <property type="match status" value="1"/>
</dbReference>
<accession>A0A438JDQ5</accession>
<dbReference type="AlphaFoldDB" id="A0A438JDQ5"/>
<evidence type="ECO:0000313" key="5">
    <source>
        <dbReference type="EMBL" id="RVX07079.1"/>
    </source>
</evidence>
<gene>
    <name evidence="5" type="primary">LAC14_13</name>
    <name evidence="5" type="ORF">CK203_030560</name>
</gene>
<dbReference type="Gene3D" id="2.60.40.420">
    <property type="entry name" value="Cupredoxins - blue copper proteins"/>
    <property type="match status" value="2"/>
</dbReference>
<comment type="caution">
    <text evidence="5">The sequence shown here is derived from an EMBL/GenBank/DDBJ whole genome shotgun (WGS) entry which is preliminary data.</text>
</comment>
<keyword evidence="2" id="KW-0325">Glycoprotein</keyword>
<dbReference type="PANTHER" id="PTHR11709:SF487">
    <property type="entry name" value="LACCASE"/>
    <property type="match status" value="1"/>
</dbReference>
<dbReference type="InterPro" id="IPR045087">
    <property type="entry name" value="Cu-oxidase_fam"/>
</dbReference>
<evidence type="ECO:0000256" key="1">
    <source>
        <dbReference type="ARBA" id="ARBA00010609"/>
    </source>
</evidence>
<dbReference type="GO" id="GO:0016491">
    <property type="term" value="F:oxidoreductase activity"/>
    <property type="evidence" value="ECO:0007669"/>
    <property type="project" value="InterPro"/>
</dbReference>
<dbReference type="InterPro" id="IPR008972">
    <property type="entry name" value="Cupredoxin"/>
</dbReference>
<dbReference type="EMBL" id="QGNW01000048">
    <property type="protein sequence ID" value="RVX07079.1"/>
    <property type="molecule type" value="Genomic_DNA"/>
</dbReference>
<reference evidence="5 6" key="1">
    <citation type="journal article" date="2018" name="PLoS Genet.">
        <title>Population sequencing reveals clonal diversity and ancestral inbreeding in the grapevine cultivar Chardonnay.</title>
        <authorList>
            <person name="Roach M.J."/>
            <person name="Johnson D.L."/>
            <person name="Bohlmann J."/>
            <person name="van Vuuren H.J."/>
            <person name="Jones S.J."/>
            <person name="Pretorius I.S."/>
            <person name="Schmidt S.A."/>
            <person name="Borneman A.R."/>
        </authorList>
    </citation>
    <scope>NUCLEOTIDE SEQUENCE [LARGE SCALE GENOMIC DNA]</scope>
    <source>
        <strain evidence="6">cv. Chardonnay</strain>
        <tissue evidence="5">Leaf</tissue>
    </source>
</reference>
<protein>
    <submittedName>
        <fullName evidence="5">Laccase-14</fullName>
    </submittedName>
</protein>
<dbReference type="SUPFAM" id="SSF49503">
    <property type="entry name" value="Cupredoxins"/>
    <property type="match status" value="2"/>
</dbReference>